<feature type="domain" description="Type 4 fimbrial biogenesis protein PilX N-terminal" evidence="2">
    <location>
        <begin position="15"/>
        <end position="63"/>
    </location>
</feature>
<organism evidence="3 4">
    <name type="scientific">Desulfoluna limicola</name>
    <dbReference type="NCBI Taxonomy" id="2810562"/>
    <lineage>
        <taxon>Bacteria</taxon>
        <taxon>Pseudomonadati</taxon>
        <taxon>Thermodesulfobacteriota</taxon>
        <taxon>Desulfobacteria</taxon>
        <taxon>Desulfobacterales</taxon>
        <taxon>Desulfolunaceae</taxon>
        <taxon>Desulfoluna</taxon>
    </lineage>
</organism>
<dbReference type="EMBL" id="AP024488">
    <property type="protein sequence ID" value="BCS98500.1"/>
    <property type="molecule type" value="Genomic_DNA"/>
</dbReference>
<dbReference type="Pfam" id="PF14341">
    <property type="entry name" value="PilX_N"/>
    <property type="match status" value="1"/>
</dbReference>
<keyword evidence="1" id="KW-0472">Membrane</keyword>
<feature type="transmembrane region" description="Helical" evidence="1">
    <location>
        <begin position="15"/>
        <end position="36"/>
    </location>
</feature>
<keyword evidence="1" id="KW-1133">Transmembrane helix</keyword>
<reference evidence="3 4" key="1">
    <citation type="submission" date="2021-02" db="EMBL/GenBank/DDBJ databases">
        <title>Complete genome of Desulfoluna sp. strain ASN36.</title>
        <authorList>
            <person name="Takahashi A."/>
            <person name="Kojima H."/>
            <person name="Fukui M."/>
        </authorList>
    </citation>
    <scope>NUCLEOTIDE SEQUENCE [LARGE SCALE GENOMIC DNA]</scope>
    <source>
        <strain evidence="3 4">ASN36</strain>
    </source>
</reference>
<sequence>MTPSLHTTNHRNEEGSILLIVLMLLLLVTIIGMSAIDNGISEMRIARFDRLAKRNFYNAEAGLYDAVADFERIYTNSSDTGGHRLYPLSDTLPPLRDRDLDTAGVSFVSPLQANGVPVAWIEVRSVLLKANRKNAGLRAGAEQVPSMLHIGPAPEGFDENKYRSRHYAITATAIDPATFDATNPSAALTHVILQAGVVMAEETTKVQHLSGL</sequence>
<dbReference type="Proteomes" id="UP001320148">
    <property type="component" value="Chromosome"/>
</dbReference>
<proteinExistence type="predicted"/>
<dbReference type="InterPro" id="IPR025746">
    <property type="entry name" value="PilX_N_dom"/>
</dbReference>
<evidence type="ECO:0000313" key="4">
    <source>
        <dbReference type="Proteomes" id="UP001320148"/>
    </source>
</evidence>
<accession>A0ABM7PLT7</accession>
<keyword evidence="1" id="KW-0812">Transmembrane</keyword>
<evidence type="ECO:0000259" key="2">
    <source>
        <dbReference type="Pfam" id="PF14341"/>
    </source>
</evidence>
<protein>
    <recommendedName>
        <fullName evidence="2">Type 4 fimbrial biogenesis protein PilX N-terminal domain-containing protein</fullName>
    </recommendedName>
</protein>
<gene>
    <name evidence="3" type="ORF">DSLASN_41320</name>
</gene>
<evidence type="ECO:0000256" key="1">
    <source>
        <dbReference type="SAM" id="Phobius"/>
    </source>
</evidence>
<evidence type="ECO:0000313" key="3">
    <source>
        <dbReference type="EMBL" id="BCS98500.1"/>
    </source>
</evidence>
<keyword evidence="4" id="KW-1185">Reference proteome</keyword>
<dbReference type="RefSeq" id="WP_236889893.1">
    <property type="nucleotide sequence ID" value="NZ_AP024488.1"/>
</dbReference>
<name>A0ABM7PLT7_9BACT</name>